<evidence type="ECO:0000313" key="3">
    <source>
        <dbReference type="EMBL" id="KAF0762341.1"/>
    </source>
</evidence>
<evidence type="ECO:0000313" key="4">
    <source>
        <dbReference type="Proteomes" id="UP000478052"/>
    </source>
</evidence>
<reference evidence="3 4" key="1">
    <citation type="submission" date="2019-08" db="EMBL/GenBank/DDBJ databases">
        <title>Whole genome of Aphis craccivora.</title>
        <authorList>
            <person name="Voronova N.V."/>
            <person name="Shulinski R.S."/>
            <person name="Bandarenka Y.V."/>
            <person name="Zhorov D.G."/>
            <person name="Warner D."/>
        </authorList>
    </citation>
    <scope>NUCLEOTIDE SEQUENCE [LARGE SCALE GENOMIC DNA]</scope>
    <source>
        <strain evidence="3">180601</strain>
        <tissue evidence="3">Whole Body</tissue>
    </source>
</reference>
<feature type="region of interest" description="Disordered" evidence="1">
    <location>
        <begin position="136"/>
        <end position="172"/>
    </location>
</feature>
<feature type="chain" id="PRO_5026212082" evidence="2">
    <location>
        <begin position="27"/>
        <end position="192"/>
    </location>
</feature>
<dbReference type="OrthoDB" id="6363432at2759"/>
<name>A0A6G0YWX1_APHCR</name>
<protein>
    <submittedName>
        <fullName evidence="3">Mediator of RNA polymerase II transcription subunit 15-like</fullName>
    </submittedName>
</protein>
<feature type="signal peptide" evidence="2">
    <location>
        <begin position="1"/>
        <end position="26"/>
    </location>
</feature>
<proteinExistence type="predicted"/>
<evidence type="ECO:0000256" key="1">
    <source>
        <dbReference type="SAM" id="MobiDB-lite"/>
    </source>
</evidence>
<dbReference type="SUPFAM" id="SSF54768">
    <property type="entry name" value="dsRNA-binding domain-like"/>
    <property type="match status" value="1"/>
</dbReference>
<dbReference type="EMBL" id="VUJU01002169">
    <property type="protein sequence ID" value="KAF0762341.1"/>
    <property type="molecule type" value="Genomic_DNA"/>
</dbReference>
<evidence type="ECO:0000256" key="2">
    <source>
        <dbReference type="SAM" id="SignalP"/>
    </source>
</evidence>
<accession>A0A6G0YWX1</accession>
<keyword evidence="2" id="KW-0732">Signal</keyword>
<feature type="compositionally biased region" description="Basic and acidic residues" evidence="1">
    <location>
        <begin position="136"/>
        <end position="146"/>
    </location>
</feature>
<dbReference type="Proteomes" id="UP000478052">
    <property type="component" value="Unassembled WGS sequence"/>
</dbReference>
<dbReference type="CDD" id="cd00048">
    <property type="entry name" value="DSRM_SF"/>
    <property type="match status" value="1"/>
</dbReference>
<dbReference type="Gene3D" id="3.30.160.20">
    <property type="match status" value="1"/>
</dbReference>
<organism evidence="3 4">
    <name type="scientific">Aphis craccivora</name>
    <name type="common">Cowpea aphid</name>
    <dbReference type="NCBI Taxonomy" id="307492"/>
    <lineage>
        <taxon>Eukaryota</taxon>
        <taxon>Metazoa</taxon>
        <taxon>Ecdysozoa</taxon>
        <taxon>Arthropoda</taxon>
        <taxon>Hexapoda</taxon>
        <taxon>Insecta</taxon>
        <taxon>Pterygota</taxon>
        <taxon>Neoptera</taxon>
        <taxon>Paraneoptera</taxon>
        <taxon>Hemiptera</taxon>
        <taxon>Sternorrhyncha</taxon>
        <taxon>Aphidomorpha</taxon>
        <taxon>Aphidoidea</taxon>
        <taxon>Aphididae</taxon>
        <taxon>Aphidini</taxon>
        <taxon>Aphis</taxon>
        <taxon>Aphis</taxon>
    </lineage>
</organism>
<dbReference type="AlphaFoldDB" id="A0A6G0YWX1"/>
<comment type="caution">
    <text evidence="3">The sequence shown here is derived from an EMBL/GenBank/DDBJ whole genome shotgun (WGS) entry which is preliminary data.</text>
</comment>
<gene>
    <name evidence="3" type="ORF">FWK35_00014129</name>
</gene>
<sequence length="192" mass="22172">MYSRAVLTCPLFFLLFMLNCFDVLSAKDKWINCDGNKSINDKTDVKFSPKLKINQTEKKKRQNARMRRLVCPKSALMVFSELYKNVPIQIQERKMYTATIKIDGQMHSGNHSTKNQAKQKACENFFRDILKKKLSEQSEKEEKCSEDVELEVGENGSISKPKGPPQEDFPWPQLASLAMHNLINQWELPNGQ</sequence>
<keyword evidence="4" id="KW-1185">Reference proteome</keyword>